<dbReference type="NCBIfam" id="TIGR04275">
    <property type="entry name" value="beta_prop_Msarc"/>
    <property type="match status" value="4"/>
</dbReference>
<dbReference type="KEGG" id="mthr:MSTHT_1532"/>
<evidence type="ECO:0000313" key="2">
    <source>
        <dbReference type="Proteomes" id="UP000066529"/>
    </source>
</evidence>
<dbReference type="PATRIC" id="fig|523844.20.peg.1909"/>
<dbReference type="InterPro" id="IPR027618">
    <property type="entry name" value="Beta_prop_Msarc"/>
</dbReference>
<proteinExistence type="predicted"/>
<sequence>MKIDNRTVIFSGIFFVLFFMTIGNATAGSERNSVIYEDRIVWQDDSNGNWDIQMYNISTSAKIPITNDEAEQQNPDIYGNRIVWQDSRNGGRENGDIYMYNISTSTETQVTPNKSCQMNPNIYGDRVVWADDRNGNWDIYMYNISTATKSKISNTGSANYPAIYENRIVWQDSRNGNEDIYMFTLDLDEVPPVNGNETENDTDNCTEFPDNEFDAGTDDGTDDETQIPDNCSSELTPLDRILALKEYVECTYKCQVKTKTGLATLLDTSMCHYENCDNAKAVSMLKSFIHLAREMEMCNQISADEADYMEREAKRIIDQIEAN</sequence>
<dbReference type="HOGENOM" id="CLU_009318_6_2_2"/>
<dbReference type="RefSeq" id="WP_052721858.1">
    <property type="nucleotide sequence ID" value="NZ_CP009501.1"/>
</dbReference>
<dbReference type="Proteomes" id="UP000066529">
    <property type="component" value="Chromosome"/>
</dbReference>
<dbReference type="PANTHER" id="PTHR36842:SF1">
    <property type="entry name" value="PROTEIN TOLB"/>
    <property type="match status" value="1"/>
</dbReference>
<dbReference type="EMBL" id="CP009501">
    <property type="protein sequence ID" value="AKB13290.1"/>
    <property type="molecule type" value="Genomic_DNA"/>
</dbReference>
<dbReference type="AlphaFoldDB" id="A0A0E3N9D4"/>
<dbReference type="Gene3D" id="2.120.10.30">
    <property type="entry name" value="TolB, C-terminal domain"/>
    <property type="match status" value="1"/>
</dbReference>
<dbReference type="PANTHER" id="PTHR36842">
    <property type="entry name" value="PROTEIN TOLB HOMOLOG"/>
    <property type="match status" value="1"/>
</dbReference>
<accession>A0A0E3N9D4</accession>
<protein>
    <submittedName>
        <fullName evidence="1">Cell surface protein</fullName>
    </submittedName>
</protein>
<name>A0A0E3N9D4_METTT</name>
<dbReference type="InterPro" id="IPR011042">
    <property type="entry name" value="6-blade_b-propeller_TolB-like"/>
</dbReference>
<dbReference type="GeneID" id="41603116"/>
<organism evidence="1 2">
    <name type="scientific">Methanosarcina thermophila (strain ATCC 43570 / DSM 1825 / OCM 12 / VKM B-1830 / TM-1)</name>
    <dbReference type="NCBI Taxonomy" id="523844"/>
    <lineage>
        <taxon>Archaea</taxon>
        <taxon>Methanobacteriati</taxon>
        <taxon>Methanobacteriota</taxon>
        <taxon>Stenosarchaea group</taxon>
        <taxon>Methanomicrobia</taxon>
        <taxon>Methanosarcinales</taxon>
        <taxon>Methanosarcinaceae</taxon>
        <taxon>Methanosarcina</taxon>
    </lineage>
</organism>
<dbReference type="STRING" id="523844.MSTHT_1532"/>
<dbReference type="OrthoDB" id="146042at2157"/>
<dbReference type="SUPFAM" id="SSF69304">
    <property type="entry name" value="Tricorn protease N-terminal domain"/>
    <property type="match status" value="1"/>
</dbReference>
<reference evidence="1 2" key="1">
    <citation type="submission" date="2014-07" db="EMBL/GenBank/DDBJ databases">
        <title>Methanogenic archaea and the global carbon cycle.</title>
        <authorList>
            <person name="Henriksen J.R."/>
            <person name="Luke J."/>
            <person name="Reinhart S."/>
            <person name="Benedict M.N."/>
            <person name="Youngblut N.D."/>
            <person name="Metcalf M.E."/>
            <person name="Whitaker R.J."/>
            <person name="Metcalf W.W."/>
        </authorList>
    </citation>
    <scope>NUCLEOTIDE SEQUENCE [LARGE SCALE GENOMIC DNA]</scope>
    <source>
        <strain evidence="2">ATCC 43570 / DSM 1825 / OCM 12 / VKM B-1830 / TM-1</strain>
    </source>
</reference>
<gene>
    <name evidence="1" type="ORF">MSTHT_1532</name>
</gene>
<evidence type="ECO:0000313" key="1">
    <source>
        <dbReference type="EMBL" id="AKB13290.1"/>
    </source>
</evidence>